<keyword evidence="5" id="KW-0560">Oxidoreductase</keyword>
<evidence type="ECO:0000256" key="3">
    <source>
        <dbReference type="ARBA" id="ARBA00022630"/>
    </source>
</evidence>
<feature type="domain" description="Adaptive response protein AidB N-terminal" evidence="8">
    <location>
        <begin position="3"/>
        <end position="152"/>
    </location>
</feature>
<evidence type="ECO:0000256" key="5">
    <source>
        <dbReference type="RuleBase" id="RU362125"/>
    </source>
</evidence>
<dbReference type="EMBL" id="CP163432">
    <property type="protein sequence ID" value="XDQ16582.1"/>
    <property type="molecule type" value="Genomic_DNA"/>
</dbReference>
<evidence type="ECO:0000259" key="8">
    <source>
        <dbReference type="Pfam" id="PF18158"/>
    </source>
</evidence>
<dbReference type="AlphaFoldDB" id="A0AB39NF56"/>
<dbReference type="RefSeq" id="WP_369276477.1">
    <property type="nucleotide sequence ID" value="NZ_CP163432.1"/>
</dbReference>
<proteinExistence type="inferred from homology"/>
<dbReference type="PANTHER" id="PTHR42707:SF3">
    <property type="entry name" value="ACYL-COA DEHYDROGENASE AIDB-RELATED"/>
    <property type="match status" value="1"/>
</dbReference>
<dbReference type="InterPro" id="IPR009100">
    <property type="entry name" value="AcylCoA_DH/oxidase_NM_dom_sf"/>
</dbReference>
<dbReference type="InterPro" id="IPR009075">
    <property type="entry name" value="AcylCo_DH/oxidase_C"/>
</dbReference>
<evidence type="ECO:0000259" key="7">
    <source>
        <dbReference type="Pfam" id="PF02770"/>
    </source>
</evidence>
<protein>
    <submittedName>
        <fullName evidence="9">Acyl-CoA dehydrogenase family protein</fullName>
    </submittedName>
</protein>
<accession>A0AB39NF56</accession>
<dbReference type="InterPro" id="IPR052904">
    <property type="entry name" value="Acyl-CoA_dehydrogenase-like"/>
</dbReference>
<dbReference type="PANTHER" id="PTHR42707">
    <property type="entry name" value="ACYL-COA DEHYDROGENASE"/>
    <property type="match status" value="1"/>
</dbReference>
<evidence type="ECO:0000256" key="2">
    <source>
        <dbReference type="ARBA" id="ARBA00009347"/>
    </source>
</evidence>
<evidence type="ECO:0000256" key="4">
    <source>
        <dbReference type="ARBA" id="ARBA00022827"/>
    </source>
</evidence>
<dbReference type="GO" id="GO:0003995">
    <property type="term" value="F:acyl-CoA dehydrogenase activity"/>
    <property type="evidence" value="ECO:0007669"/>
    <property type="project" value="InterPro"/>
</dbReference>
<gene>
    <name evidence="9" type="ORF">AB5J55_43425</name>
</gene>
<dbReference type="Pfam" id="PF00441">
    <property type="entry name" value="Acyl-CoA_dh_1"/>
    <property type="match status" value="1"/>
</dbReference>
<dbReference type="PROSITE" id="PS00073">
    <property type="entry name" value="ACYL_COA_DH_2"/>
    <property type="match status" value="1"/>
</dbReference>
<feature type="domain" description="Acyl-CoA oxidase/dehydrogenase middle" evidence="7">
    <location>
        <begin position="168"/>
        <end position="261"/>
    </location>
</feature>
<sequence>MPPLPDHNSADDRALLEALHREGAGWAEAELRQVGEFAGSREAREWGRLANEHLPVLHTHDRYGHRVDEVEFHPSWHQLMTASVTFGLTGSAWQEPRPGAHVARTAKQYLMSQVEAGHTCPIDMGYSVVPSLRSAPELARQYEPLLSARQYDFGLRPPLGKAGLLAGMSMTEKQGGSDIRANTSRAVPAGDGAYRLTGHKWFTSAPMCDVFLVVAQAPQGPTCFFLPRVLPDGSLNGMRIQRLKNKLGNRSNASSEIEYDDALVWPVGEEGRGVPTIIAMVNATRLCAINSSAGLMRAGLVNALHHAQHRRVFGKLLVNQPMMRNVLADLVLESEAAVAVTMRLAAATDRAERGDTFEAALRRIGVAVTKYHICKRASTHLAEAMECLGGNGYVEDSGMPRLYREAPLNSIWEGSGNVAALDVLRAISREPSTIEAFKAEIDAARGGNRHLDEASKRIQEELSDATWLEVRARRIAELMATALQASLLVRHGRAAVADAFCATRLGGDWGQTLGTLPPEANLKAIVEGACTI</sequence>
<dbReference type="InterPro" id="IPR041504">
    <property type="entry name" value="AidB_N"/>
</dbReference>
<evidence type="ECO:0000259" key="6">
    <source>
        <dbReference type="Pfam" id="PF00441"/>
    </source>
</evidence>
<keyword evidence="4 5" id="KW-0274">FAD</keyword>
<comment type="cofactor">
    <cofactor evidence="1 5">
        <name>FAD</name>
        <dbReference type="ChEBI" id="CHEBI:57692"/>
    </cofactor>
</comment>
<dbReference type="SUPFAM" id="SSF47203">
    <property type="entry name" value="Acyl-CoA dehydrogenase C-terminal domain-like"/>
    <property type="match status" value="1"/>
</dbReference>
<dbReference type="Gene3D" id="6.10.250.600">
    <property type="match status" value="1"/>
</dbReference>
<organism evidence="9">
    <name type="scientific">Streptomyces sp. R11</name>
    <dbReference type="NCBI Taxonomy" id="3238625"/>
    <lineage>
        <taxon>Bacteria</taxon>
        <taxon>Bacillati</taxon>
        <taxon>Actinomycetota</taxon>
        <taxon>Actinomycetes</taxon>
        <taxon>Kitasatosporales</taxon>
        <taxon>Streptomycetaceae</taxon>
        <taxon>Streptomyces</taxon>
    </lineage>
</organism>
<dbReference type="SUPFAM" id="SSF56645">
    <property type="entry name" value="Acyl-CoA dehydrogenase NM domain-like"/>
    <property type="match status" value="1"/>
</dbReference>
<dbReference type="Gene3D" id="2.40.110.20">
    <property type="match status" value="1"/>
</dbReference>
<dbReference type="Pfam" id="PF18158">
    <property type="entry name" value="AidB_N"/>
    <property type="match status" value="1"/>
</dbReference>
<keyword evidence="3 5" id="KW-0285">Flavoprotein</keyword>
<evidence type="ECO:0000256" key="1">
    <source>
        <dbReference type="ARBA" id="ARBA00001974"/>
    </source>
</evidence>
<dbReference type="Gene3D" id="1.20.140.10">
    <property type="entry name" value="Butyryl-CoA Dehydrogenase, subunit A, domain 3"/>
    <property type="match status" value="1"/>
</dbReference>
<dbReference type="InterPro" id="IPR036250">
    <property type="entry name" value="AcylCo_DH-like_C"/>
</dbReference>
<dbReference type="InterPro" id="IPR006091">
    <property type="entry name" value="Acyl-CoA_Oxase/DH_mid-dom"/>
</dbReference>
<feature type="domain" description="Acyl-CoA dehydrogenase/oxidase C-terminal" evidence="6">
    <location>
        <begin position="271"/>
        <end position="427"/>
    </location>
</feature>
<evidence type="ECO:0000313" key="9">
    <source>
        <dbReference type="EMBL" id="XDQ16582.1"/>
    </source>
</evidence>
<comment type="similarity">
    <text evidence="2 5">Belongs to the acyl-CoA dehydrogenase family.</text>
</comment>
<dbReference type="InterPro" id="IPR006089">
    <property type="entry name" value="Acyl-CoA_DH_CS"/>
</dbReference>
<reference evidence="9" key="1">
    <citation type="submission" date="2024-07" db="EMBL/GenBank/DDBJ databases">
        <authorList>
            <person name="Yu S.T."/>
        </authorList>
    </citation>
    <scope>NUCLEOTIDE SEQUENCE</scope>
    <source>
        <strain evidence="9">R11</strain>
    </source>
</reference>
<dbReference type="Pfam" id="PF02770">
    <property type="entry name" value="Acyl-CoA_dh_M"/>
    <property type="match status" value="1"/>
</dbReference>
<name>A0AB39NF56_9ACTN</name>